<dbReference type="Proteomes" id="UP000261420">
    <property type="component" value="Unplaced"/>
</dbReference>
<reference evidence="6" key="1">
    <citation type="submission" date="2025-08" db="UniProtKB">
        <authorList>
            <consortium name="Ensembl"/>
        </authorList>
    </citation>
    <scope>IDENTIFICATION</scope>
</reference>
<dbReference type="Ensembl" id="ENSSDUT00000023513.1">
    <property type="protein sequence ID" value="ENSSDUP00000023088.1"/>
    <property type="gene ID" value="ENSSDUG00000016775.1"/>
</dbReference>
<keyword evidence="4" id="KW-0175">Coiled coil</keyword>
<protein>
    <recommendedName>
        <fullName evidence="5">AIG1-type G domain-containing protein</fullName>
    </recommendedName>
</protein>
<keyword evidence="3" id="KW-0342">GTP-binding</keyword>
<proteinExistence type="inferred from homology"/>
<evidence type="ECO:0000256" key="4">
    <source>
        <dbReference type="SAM" id="Coils"/>
    </source>
</evidence>
<keyword evidence="2" id="KW-0547">Nucleotide-binding</keyword>
<dbReference type="GeneTree" id="ENSGT00940000164100"/>
<reference evidence="6" key="2">
    <citation type="submission" date="2025-09" db="UniProtKB">
        <authorList>
            <consortium name="Ensembl"/>
        </authorList>
    </citation>
    <scope>IDENTIFICATION</scope>
</reference>
<organism evidence="6 7">
    <name type="scientific">Seriola dumerili</name>
    <name type="common">Greater amberjack</name>
    <name type="synonym">Caranx dumerili</name>
    <dbReference type="NCBI Taxonomy" id="41447"/>
    <lineage>
        <taxon>Eukaryota</taxon>
        <taxon>Metazoa</taxon>
        <taxon>Chordata</taxon>
        <taxon>Craniata</taxon>
        <taxon>Vertebrata</taxon>
        <taxon>Euteleostomi</taxon>
        <taxon>Actinopterygii</taxon>
        <taxon>Neopterygii</taxon>
        <taxon>Teleostei</taxon>
        <taxon>Neoteleostei</taxon>
        <taxon>Acanthomorphata</taxon>
        <taxon>Carangaria</taxon>
        <taxon>Carangiformes</taxon>
        <taxon>Carangidae</taxon>
        <taxon>Seriola</taxon>
    </lineage>
</organism>
<keyword evidence="7" id="KW-1185">Reference proteome</keyword>
<accession>A0A3B4UX89</accession>
<feature type="domain" description="AIG1-type G" evidence="5">
    <location>
        <begin position="10"/>
        <end position="200"/>
    </location>
</feature>
<dbReference type="GO" id="GO:0005525">
    <property type="term" value="F:GTP binding"/>
    <property type="evidence" value="ECO:0007669"/>
    <property type="project" value="UniProtKB-KW"/>
</dbReference>
<dbReference type="STRING" id="41447.ENSSDUP00000023088"/>
<dbReference type="InterPro" id="IPR045058">
    <property type="entry name" value="GIMA/IAN/Toc"/>
</dbReference>
<dbReference type="PANTHER" id="PTHR10903:SF170">
    <property type="entry name" value="GTPASE IMAP FAMILY MEMBER 7"/>
    <property type="match status" value="1"/>
</dbReference>
<dbReference type="InterPro" id="IPR006703">
    <property type="entry name" value="G_AIG1"/>
</dbReference>
<evidence type="ECO:0000256" key="3">
    <source>
        <dbReference type="ARBA" id="ARBA00023134"/>
    </source>
</evidence>
<dbReference type="OMA" id="TRRYMIL"/>
<dbReference type="FunFam" id="3.40.50.300:FF:000366">
    <property type="entry name" value="GTPase, IMAP family member 2"/>
    <property type="match status" value="1"/>
</dbReference>
<evidence type="ECO:0000313" key="7">
    <source>
        <dbReference type="Proteomes" id="UP000261420"/>
    </source>
</evidence>
<feature type="coiled-coil region" evidence="4">
    <location>
        <begin position="196"/>
        <end position="268"/>
    </location>
</feature>
<evidence type="ECO:0000256" key="2">
    <source>
        <dbReference type="ARBA" id="ARBA00022741"/>
    </source>
</evidence>
<dbReference type="PROSITE" id="PS51720">
    <property type="entry name" value="G_AIG1"/>
    <property type="match status" value="1"/>
</dbReference>
<comment type="similarity">
    <text evidence="1">Belongs to the TRAFAC class TrmE-Era-EngA-EngB-Septin-like GTPase superfamily. AIG1/Toc34/Toc159-like paraseptin GTPase family. IAN subfamily.</text>
</comment>
<dbReference type="PANTHER" id="PTHR10903">
    <property type="entry name" value="GTPASE, IMAP FAMILY MEMBER-RELATED"/>
    <property type="match status" value="1"/>
</dbReference>
<sequence length="281" mass="32414">MEDEDHSQSREPLRMVLIGKTGSGKSSTGNTILGGEYFECKCSQKSVTEFCKKESGEIDGRPVVVVDTPGLFDTTLSNEDVQEELVKCINMLAPGPHVFLLVLQIGRCTKEEKETVGTDQEVIIFTGGDKLKGRPFKDYIDDCDDFVKKLIHDCGDRYLFFDNESQKKRTQVTELLTLVETMIKKNGGNYYTNELLQEAEAAIQHEVKKVLKAQDEEMQREKRELERKYEEQVQEIRRKILERRAKIEEEIKQRAKQIDEKEENIKREQRCILAIQSVSEQ</sequence>
<dbReference type="SUPFAM" id="SSF52540">
    <property type="entry name" value="P-loop containing nucleoside triphosphate hydrolases"/>
    <property type="match status" value="1"/>
</dbReference>
<evidence type="ECO:0000256" key="1">
    <source>
        <dbReference type="ARBA" id="ARBA00008535"/>
    </source>
</evidence>
<dbReference type="CDD" id="cd01852">
    <property type="entry name" value="AIG1"/>
    <property type="match status" value="1"/>
</dbReference>
<evidence type="ECO:0000313" key="6">
    <source>
        <dbReference type="Ensembl" id="ENSSDUP00000023088.1"/>
    </source>
</evidence>
<dbReference type="AlphaFoldDB" id="A0A3B4UX89"/>
<dbReference type="Gene3D" id="3.40.50.300">
    <property type="entry name" value="P-loop containing nucleotide triphosphate hydrolases"/>
    <property type="match status" value="1"/>
</dbReference>
<evidence type="ECO:0000259" key="5">
    <source>
        <dbReference type="PROSITE" id="PS51720"/>
    </source>
</evidence>
<dbReference type="InterPro" id="IPR027417">
    <property type="entry name" value="P-loop_NTPase"/>
</dbReference>
<dbReference type="Pfam" id="PF04548">
    <property type="entry name" value="AIG1"/>
    <property type="match status" value="1"/>
</dbReference>
<name>A0A3B4UX89_SERDU</name>